<protein>
    <recommendedName>
        <fullName evidence="6">Enoyl-CoA hydratase</fullName>
    </recommendedName>
</protein>
<sequence>MTDALPAPSVRLVRDGKRATLLIDRPAKKNAIDEATWRAFRDVAQEIDTSAEITVVTVRGAGGVFSAGADIAEFIALSGATDERRDAFADAVRDGEEAVAGIARPTIAAIEGVCVGGGCQIALACDIRIAAEGTRFGVTPAKLGIVYPVTSTRRLVETVGKSAAKDLLFTGRLIDAQEALAIGLVDRVVAAEALEAAIETVAAQIEANSRYSLMAAKKTVNALSDPTADLETLEILWRGGFSGEDLKEGARAFLEKRKPAFGWRG</sequence>
<gene>
    <name evidence="4" type="ORF">DI565_04500</name>
</gene>
<dbReference type="EMBL" id="QFPN01000002">
    <property type="protein sequence ID" value="PZQ17985.1"/>
    <property type="molecule type" value="Genomic_DNA"/>
</dbReference>
<evidence type="ECO:0000256" key="3">
    <source>
        <dbReference type="RuleBase" id="RU003707"/>
    </source>
</evidence>
<organism evidence="4 5">
    <name type="scientific">Ancylobacter novellus</name>
    <name type="common">Thiobacillus novellus</name>
    <dbReference type="NCBI Taxonomy" id="921"/>
    <lineage>
        <taxon>Bacteria</taxon>
        <taxon>Pseudomonadati</taxon>
        <taxon>Pseudomonadota</taxon>
        <taxon>Alphaproteobacteria</taxon>
        <taxon>Hyphomicrobiales</taxon>
        <taxon>Xanthobacteraceae</taxon>
        <taxon>Ancylobacter</taxon>
    </lineage>
</organism>
<dbReference type="InterPro" id="IPR001753">
    <property type="entry name" value="Enoyl-CoA_hydra/iso"/>
</dbReference>
<evidence type="ECO:0000313" key="4">
    <source>
        <dbReference type="EMBL" id="PZQ17985.1"/>
    </source>
</evidence>
<dbReference type="AlphaFoldDB" id="A0A2W5KT19"/>
<comment type="caution">
    <text evidence="4">The sequence shown here is derived from an EMBL/GenBank/DDBJ whole genome shotgun (WGS) entry which is preliminary data.</text>
</comment>
<comment type="similarity">
    <text evidence="1 3">Belongs to the enoyl-CoA hydratase/isomerase family.</text>
</comment>
<evidence type="ECO:0008006" key="6">
    <source>
        <dbReference type="Google" id="ProtNLM"/>
    </source>
</evidence>
<proteinExistence type="inferred from homology"/>
<dbReference type="GO" id="GO:0006635">
    <property type="term" value="P:fatty acid beta-oxidation"/>
    <property type="evidence" value="ECO:0007669"/>
    <property type="project" value="TreeGrafter"/>
</dbReference>
<dbReference type="PROSITE" id="PS00166">
    <property type="entry name" value="ENOYL_COA_HYDRATASE"/>
    <property type="match status" value="1"/>
</dbReference>
<dbReference type="PANTHER" id="PTHR11941">
    <property type="entry name" value="ENOYL-COA HYDRATASE-RELATED"/>
    <property type="match status" value="1"/>
</dbReference>
<dbReference type="SUPFAM" id="SSF52096">
    <property type="entry name" value="ClpP/crotonase"/>
    <property type="match status" value="1"/>
</dbReference>
<name>A0A2W5KT19_ANCNO</name>
<dbReference type="Proteomes" id="UP000249577">
    <property type="component" value="Unassembled WGS sequence"/>
</dbReference>
<evidence type="ECO:0000256" key="1">
    <source>
        <dbReference type="ARBA" id="ARBA00005254"/>
    </source>
</evidence>
<dbReference type="InterPro" id="IPR018376">
    <property type="entry name" value="Enoyl-CoA_hyd/isom_CS"/>
</dbReference>
<dbReference type="Gene3D" id="3.90.226.10">
    <property type="entry name" value="2-enoyl-CoA Hydratase, Chain A, domain 1"/>
    <property type="match status" value="1"/>
</dbReference>
<dbReference type="Pfam" id="PF00378">
    <property type="entry name" value="ECH_1"/>
    <property type="match status" value="1"/>
</dbReference>
<keyword evidence="2" id="KW-0456">Lyase</keyword>
<dbReference type="InterPro" id="IPR029045">
    <property type="entry name" value="ClpP/crotonase-like_dom_sf"/>
</dbReference>
<accession>A0A2W5KT19</accession>
<dbReference type="PANTHER" id="PTHR11941:SF54">
    <property type="entry name" value="ENOYL-COA HYDRATASE, MITOCHONDRIAL"/>
    <property type="match status" value="1"/>
</dbReference>
<dbReference type="GO" id="GO:0016829">
    <property type="term" value="F:lyase activity"/>
    <property type="evidence" value="ECO:0007669"/>
    <property type="project" value="UniProtKB-KW"/>
</dbReference>
<dbReference type="CDD" id="cd06558">
    <property type="entry name" value="crotonase-like"/>
    <property type="match status" value="1"/>
</dbReference>
<reference evidence="4 5" key="1">
    <citation type="submission" date="2017-08" db="EMBL/GenBank/DDBJ databases">
        <title>Infants hospitalized years apart are colonized by the same room-sourced microbial strains.</title>
        <authorList>
            <person name="Brooks B."/>
            <person name="Olm M.R."/>
            <person name="Firek B.A."/>
            <person name="Baker R."/>
            <person name="Thomas B.C."/>
            <person name="Morowitz M.J."/>
            <person name="Banfield J.F."/>
        </authorList>
    </citation>
    <scope>NUCLEOTIDE SEQUENCE [LARGE SCALE GENOMIC DNA]</scope>
    <source>
        <strain evidence="4">S2_005_003_R2_43</strain>
    </source>
</reference>
<evidence type="ECO:0000256" key="2">
    <source>
        <dbReference type="ARBA" id="ARBA00023239"/>
    </source>
</evidence>
<dbReference type="InterPro" id="IPR014748">
    <property type="entry name" value="Enoyl-CoA_hydra_C"/>
</dbReference>
<evidence type="ECO:0000313" key="5">
    <source>
        <dbReference type="Proteomes" id="UP000249577"/>
    </source>
</evidence>
<dbReference type="Gene3D" id="1.10.12.10">
    <property type="entry name" value="Lyase 2-enoyl-coa Hydratase, Chain A, domain 2"/>
    <property type="match status" value="1"/>
</dbReference>